<keyword evidence="3" id="KW-1185">Reference proteome</keyword>
<gene>
    <name evidence="2" type="ORF">ACHHYP_13340</name>
</gene>
<organism evidence="2 3">
    <name type="scientific">Achlya hypogyna</name>
    <name type="common">Oomycete</name>
    <name type="synonym">Protoachlya hypogyna</name>
    <dbReference type="NCBI Taxonomy" id="1202772"/>
    <lineage>
        <taxon>Eukaryota</taxon>
        <taxon>Sar</taxon>
        <taxon>Stramenopiles</taxon>
        <taxon>Oomycota</taxon>
        <taxon>Saprolegniomycetes</taxon>
        <taxon>Saprolegniales</taxon>
        <taxon>Achlyaceae</taxon>
        <taxon>Achlya</taxon>
    </lineage>
</organism>
<dbReference type="AlphaFoldDB" id="A0A1V9YFF6"/>
<accession>A0A1V9YFF6</accession>
<name>A0A1V9YFF6_ACHHY</name>
<dbReference type="Proteomes" id="UP000243579">
    <property type="component" value="Unassembled WGS sequence"/>
</dbReference>
<evidence type="ECO:0000313" key="3">
    <source>
        <dbReference type="Proteomes" id="UP000243579"/>
    </source>
</evidence>
<evidence type="ECO:0000313" key="2">
    <source>
        <dbReference type="EMBL" id="OQR84484.1"/>
    </source>
</evidence>
<keyword evidence="1" id="KW-0175">Coiled coil</keyword>
<dbReference type="OrthoDB" id="158144at2759"/>
<feature type="coiled-coil region" evidence="1">
    <location>
        <begin position="23"/>
        <end position="78"/>
    </location>
</feature>
<comment type="caution">
    <text evidence="2">The sequence shown here is derived from an EMBL/GenBank/DDBJ whole genome shotgun (WGS) entry which is preliminary data.</text>
</comment>
<dbReference type="STRING" id="1202772.A0A1V9YFF6"/>
<proteinExistence type="predicted"/>
<protein>
    <submittedName>
        <fullName evidence="2">Uncharacterized protein</fullName>
    </submittedName>
</protein>
<evidence type="ECO:0000256" key="1">
    <source>
        <dbReference type="SAM" id="Coils"/>
    </source>
</evidence>
<sequence>MTVEQPEAQQQFDSLQSSVEGGIQETQTYLENLKKQLQAYDLEYKVSETATSYLHAAIESANHAVEELKKSAETLRASTLSAAQKPVSLVQTALVQVSESLATIKDQAAVYDAKFKEAVGEAKVGVENLTLATRQRTTDAIHTASEHAHELQGQLSAKAADVGQTAIAYAGGVVQTVEAYDQYYNLSATLHEKVQLASEKAKELDDQYQVTQKAYDVDAKVTGGLGARAIAKGSDMVSSSVAYLQEKIQYAKDVHNASPNASPNALASPASE</sequence>
<dbReference type="EMBL" id="JNBR01001855">
    <property type="protein sequence ID" value="OQR84484.1"/>
    <property type="molecule type" value="Genomic_DNA"/>
</dbReference>
<reference evidence="2 3" key="1">
    <citation type="journal article" date="2014" name="Genome Biol. Evol.">
        <title>The secreted proteins of Achlya hypogyna and Thraustotheca clavata identify the ancestral oomycete secretome and reveal gene acquisitions by horizontal gene transfer.</title>
        <authorList>
            <person name="Misner I."/>
            <person name="Blouin N."/>
            <person name="Leonard G."/>
            <person name="Richards T.A."/>
            <person name="Lane C.E."/>
        </authorList>
    </citation>
    <scope>NUCLEOTIDE SEQUENCE [LARGE SCALE GENOMIC DNA]</scope>
    <source>
        <strain evidence="2 3">ATCC 48635</strain>
    </source>
</reference>